<dbReference type="PANTHER" id="PTHR31307:SF4">
    <property type="entry name" value="TRIHELIX TRANSCRIPTION FACTOR ASIL2"/>
    <property type="match status" value="1"/>
</dbReference>
<evidence type="ECO:0000256" key="3">
    <source>
        <dbReference type="ARBA" id="ARBA00023054"/>
    </source>
</evidence>
<evidence type="ECO:0000256" key="6">
    <source>
        <dbReference type="ARBA" id="ARBA00023242"/>
    </source>
</evidence>
<dbReference type="SUPFAM" id="SSF103473">
    <property type="entry name" value="MFS general substrate transporter"/>
    <property type="match status" value="1"/>
</dbReference>
<feature type="domain" description="Myb/SANT-like DNA-binding" evidence="9">
    <location>
        <begin position="273"/>
        <end position="364"/>
    </location>
</feature>
<gene>
    <name evidence="10" type="ORF">SHERM_19201</name>
</gene>
<dbReference type="FunFam" id="1.10.10.60:FF:000104">
    <property type="entry name" value="trihelix transcription factor ASIL2"/>
    <property type="match status" value="1"/>
</dbReference>
<keyword evidence="4" id="KW-0238">DNA-binding</keyword>
<dbReference type="GO" id="GO:0000976">
    <property type="term" value="F:transcription cis-regulatory region binding"/>
    <property type="evidence" value="ECO:0007669"/>
    <property type="project" value="TreeGrafter"/>
</dbReference>
<feature type="compositionally biased region" description="Basic and acidic residues" evidence="8">
    <location>
        <begin position="59"/>
        <end position="70"/>
    </location>
</feature>
<dbReference type="GO" id="GO:0005634">
    <property type="term" value="C:nucleus"/>
    <property type="evidence" value="ECO:0007669"/>
    <property type="project" value="UniProtKB-SubCell"/>
</dbReference>
<dbReference type="Gene3D" id="1.10.10.60">
    <property type="entry name" value="Homeodomain-like"/>
    <property type="match status" value="1"/>
</dbReference>
<keyword evidence="6" id="KW-0539">Nucleus</keyword>
<dbReference type="AlphaFoldDB" id="A0A9N7N0N7"/>
<evidence type="ECO:0000256" key="4">
    <source>
        <dbReference type="ARBA" id="ARBA00023125"/>
    </source>
</evidence>
<accession>A0A9N7N0N7</accession>
<dbReference type="InterPro" id="IPR044823">
    <property type="entry name" value="ASIL1/2-like"/>
</dbReference>
<feature type="compositionally biased region" description="Polar residues" evidence="8">
    <location>
        <begin position="77"/>
        <end position="89"/>
    </location>
</feature>
<feature type="compositionally biased region" description="Polar residues" evidence="8">
    <location>
        <begin position="451"/>
        <end position="464"/>
    </location>
</feature>
<evidence type="ECO:0000256" key="1">
    <source>
        <dbReference type="ARBA" id="ARBA00004123"/>
    </source>
</evidence>
<comment type="subcellular location">
    <subcellularLocation>
        <location evidence="1">Nucleus</location>
    </subcellularLocation>
</comment>
<protein>
    <submittedName>
        <fullName evidence="10">Trihelix transcription factor ASIL2</fullName>
    </submittedName>
</protein>
<dbReference type="Pfam" id="PF13837">
    <property type="entry name" value="Myb_DNA-bind_4"/>
    <property type="match status" value="1"/>
</dbReference>
<evidence type="ECO:0000256" key="2">
    <source>
        <dbReference type="ARBA" id="ARBA00023015"/>
    </source>
</evidence>
<dbReference type="Gene3D" id="1.10.286.90">
    <property type="entry name" value="MFS transporter, transmembrane helix TM10b"/>
    <property type="match status" value="1"/>
</dbReference>
<feature type="region of interest" description="Disordered" evidence="8">
    <location>
        <begin position="47"/>
        <end position="89"/>
    </location>
</feature>
<dbReference type="EMBL" id="CACSLK010020742">
    <property type="protein sequence ID" value="CAA0821199.1"/>
    <property type="molecule type" value="Genomic_DNA"/>
</dbReference>
<comment type="caution">
    <text evidence="10">The sequence shown here is derived from an EMBL/GenBank/DDBJ whole genome shotgun (WGS) entry which is preliminary data.</text>
</comment>
<evidence type="ECO:0000259" key="9">
    <source>
        <dbReference type="Pfam" id="PF13837"/>
    </source>
</evidence>
<dbReference type="OrthoDB" id="2019351at2759"/>
<dbReference type="Proteomes" id="UP001153555">
    <property type="component" value="Unassembled WGS sequence"/>
</dbReference>
<sequence>MTPESPRYLCTKGRKDEALAILEKIARLNGKKLPPGILVSENSIELEEKSDLSENSIELEEKSDLSEDAKLIPPRENNGSTSPNKSTDYSPKSGITLLAVLLSPELIRSTLLLWMVFFGNAFAYYGLVLLTTELNSNHGTCTHKESPSGNVHQEVSYKDVFITSFAEFPGLVLSAATVDKLGRKKSMAGINPLVTRPDRPDLGSPDPPMDDDDEIQGHPSSPPPNGRIAVTVPAAGCLSPAPTSPPPPIPLTLALPIQNPQKTPSSGGGGRDDCWSEEATAVLIDAWGERYLELSRGNLKQTHWKEVADAVGRREDLHNKTPKTDVQCKNRIDTVKKKYKLERAKISEGGPPSKWRFYHKLNELIGPTTKTNSITPSSMEQKFPVSFPVGLRSSSSRNPARKKNPPFDSDDESEPENSPDSSDGLPPDTNKRPRFQRTSNGNKSALKKSDAGNNESDSNGNWGNSMKELTRAILKFGEAYEQAETAKLQQIVEMEKQRMKFAKDLELQRMQNFMKTQLELSQLKVRRPGKNNNKQE</sequence>
<evidence type="ECO:0000313" key="11">
    <source>
        <dbReference type="Proteomes" id="UP001153555"/>
    </source>
</evidence>
<feature type="compositionally biased region" description="Acidic residues" evidence="8">
    <location>
        <begin position="408"/>
        <end position="417"/>
    </location>
</feature>
<keyword evidence="11" id="KW-1185">Reference proteome</keyword>
<organism evidence="10 11">
    <name type="scientific">Striga hermonthica</name>
    <name type="common">Purple witchweed</name>
    <name type="synonym">Buchnera hermonthica</name>
    <dbReference type="NCBI Taxonomy" id="68872"/>
    <lineage>
        <taxon>Eukaryota</taxon>
        <taxon>Viridiplantae</taxon>
        <taxon>Streptophyta</taxon>
        <taxon>Embryophyta</taxon>
        <taxon>Tracheophyta</taxon>
        <taxon>Spermatophyta</taxon>
        <taxon>Magnoliopsida</taxon>
        <taxon>eudicotyledons</taxon>
        <taxon>Gunneridae</taxon>
        <taxon>Pentapetalae</taxon>
        <taxon>asterids</taxon>
        <taxon>lamiids</taxon>
        <taxon>Lamiales</taxon>
        <taxon>Orobanchaceae</taxon>
        <taxon>Buchnereae</taxon>
        <taxon>Striga</taxon>
    </lineage>
</organism>
<keyword evidence="3" id="KW-0175">Coiled coil</keyword>
<dbReference type="InterPro" id="IPR036259">
    <property type="entry name" value="MFS_trans_sf"/>
</dbReference>
<evidence type="ECO:0000313" key="10">
    <source>
        <dbReference type="EMBL" id="CAA0821199.1"/>
    </source>
</evidence>
<dbReference type="InterPro" id="IPR044822">
    <property type="entry name" value="Myb_DNA-bind_4"/>
</dbReference>
<comment type="similarity">
    <text evidence="7">Belongs to the major facilitator superfamily. Phosphate:H(+) symporter (TC 2.A.1.9) family.</text>
</comment>
<proteinExistence type="inferred from homology"/>
<dbReference type="PANTHER" id="PTHR31307">
    <property type="entry name" value="TRIHELIX TRANSCRIPTION FACTOR ASIL2"/>
    <property type="match status" value="1"/>
</dbReference>
<evidence type="ECO:0000256" key="7">
    <source>
        <dbReference type="ARBA" id="ARBA00044504"/>
    </source>
</evidence>
<evidence type="ECO:0000256" key="8">
    <source>
        <dbReference type="SAM" id="MobiDB-lite"/>
    </source>
</evidence>
<keyword evidence="5" id="KW-0804">Transcription</keyword>
<feature type="region of interest" description="Disordered" evidence="8">
    <location>
        <begin position="388"/>
        <end position="464"/>
    </location>
</feature>
<keyword evidence="2" id="KW-0805">Transcription regulation</keyword>
<feature type="region of interest" description="Disordered" evidence="8">
    <location>
        <begin position="189"/>
        <end position="272"/>
    </location>
</feature>
<evidence type="ECO:0000256" key="5">
    <source>
        <dbReference type="ARBA" id="ARBA00023163"/>
    </source>
</evidence>
<dbReference type="Gene3D" id="1.20.1250.20">
    <property type="entry name" value="MFS general substrate transporter like domains"/>
    <property type="match status" value="1"/>
</dbReference>
<reference evidence="10" key="1">
    <citation type="submission" date="2019-12" db="EMBL/GenBank/DDBJ databases">
        <authorList>
            <person name="Scholes J."/>
        </authorList>
    </citation>
    <scope>NUCLEOTIDE SEQUENCE</scope>
</reference>
<name>A0A9N7N0N7_STRHE</name>